<dbReference type="RefSeq" id="WP_199021783.1">
    <property type="nucleotide sequence ID" value="NZ_JAELUP010000117.1"/>
</dbReference>
<comment type="catalytic activity">
    <reaction evidence="5">
        <text>dUTP + H2O = dUMP + diphosphate + H(+)</text>
        <dbReference type="Rhea" id="RHEA:10248"/>
        <dbReference type="ChEBI" id="CHEBI:15377"/>
        <dbReference type="ChEBI" id="CHEBI:15378"/>
        <dbReference type="ChEBI" id="CHEBI:33019"/>
        <dbReference type="ChEBI" id="CHEBI:61555"/>
        <dbReference type="ChEBI" id="CHEBI:246422"/>
        <dbReference type="EC" id="3.6.1.23"/>
    </reaction>
</comment>
<dbReference type="PANTHER" id="PTHR11241">
    <property type="entry name" value="DEOXYURIDINE 5'-TRIPHOSPHATE NUCLEOTIDOHYDROLASE"/>
    <property type="match status" value="1"/>
</dbReference>
<dbReference type="EMBL" id="JAELUP010000117">
    <property type="protein sequence ID" value="MBJ6364183.1"/>
    <property type="molecule type" value="Genomic_DNA"/>
</dbReference>
<feature type="domain" description="dUTPase-like" evidence="6">
    <location>
        <begin position="11"/>
        <end position="95"/>
    </location>
</feature>
<keyword evidence="4" id="KW-0546">Nucleotide metabolism</keyword>
<comment type="similarity">
    <text evidence="1">Belongs to the dUTPase family.</text>
</comment>
<evidence type="ECO:0000256" key="3">
    <source>
        <dbReference type="ARBA" id="ARBA00022801"/>
    </source>
</evidence>
<keyword evidence="3" id="KW-0378">Hydrolase</keyword>
<sequence length="172" mass="18470">MNVKIHRLSENARTPTYGSEVAAAFDLYAAADVIVAPGETAKIPLGFAVEIPDGYEMQIRPRSGITLKTKLRVANAPGTIDADYRGEVAVIFDNIAPESEFDDAYPCRLDGWVDSAYKGESCAYHTYNIYVGDRIAQAVILPVPRVSFEEVSAASELSDTTRGDGGFGSSGV</sequence>
<dbReference type="SUPFAM" id="SSF51283">
    <property type="entry name" value="dUTPase-like"/>
    <property type="match status" value="1"/>
</dbReference>
<gene>
    <name evidence="7" type="ORF">JFN88_23485</name>
</gene>
<comment type="caution">
    <text evidence="7">The sequence shown here is derived from an EMBL/GenBank/DDBJ whole genome shotgun (WGS) entry which is preliminary data.</text>
</comment>
<accession>A0A934JCB3</accession>
<protein>
    <recommendedName>
        <fullName evidence="2">dUTP diphosphatase</fullName>
        <ecNumber evidence="2">3.6.1.23</ecNumber>
    </recommendedName>
</protein>
<dbReference type="GO" id="GO:0006226">
    <property type="term" value="P:dUMP biosynthetic process"/>
    <property type="evidence" value="ECO:0007669"/>
    <property type="project" value="InterPro"/>
</dbReference>
<dbReference type="InterPro" id="IPR033704">
    <property type="entry name" value="dUTPase_trimeric"/>
</dbReference>
<dbReference type="PANTHER" id="PTHR11241:SF0">
    <property type="entry name" value="DEOXYURIDINE 5'-TRIPHOSPHATE NUCLEOTIDOHYDROLASE"/>
    <property type="match status" value="1"/>
</dbReference>
<dbReference type="AlphaFoldDB" id="A0A934JCB3"/>
<dbReference type="Gene3D" id="2.70.40.10">
    <property type="match status" value="1"/>
</dbReference>
<evidence type="ECO:0000256" key="4">
    <source>
        <dbReference type="ARBA" id="ARBA00023080"/>
    </source>
</evidence>
<keyword evidence="8" id="KW-1185">Reference proteome</keyword>
<dbReference type="GO" id="GO:0004170">
    <property type="term" value="F:dUTP diphosphatase activity"/>
    <property type="evidence" value="ECO:0007669"/>
    <property type="project" value="UniProtKB-EC"/>
</dbReference>
<dbReference type="Pfam" id="PF00692">
    <property type="entry name" value="dUTPase"/>
    <property type="match status" value="2"/>
</dbReference>
<dbReference type="GO" id="GO:0000287">
    <property type="term" value="F:magnesium ion binding"/>
    <property type="evidence" value="ECO:0007669"/>
    <property type="project" value="InterPro"/>
</dbReference>
<evidence type="ECO:0000313" key="7">
    <source>
        <dbReference type="EMBL" id="MBJ6364183.1"/>
    </source>
</evidence>
<evidence type="ECO:0000313" key="8">
    <source>
        <dbReference type="Proteomes" id="UP000640274"/>
    </source>
</evidence>
<dbReference type="Proteomes" id="UP000640274">
    <property type="component" value="Unassembled WGS sequence"/>
</dbReference>
<dbReference type="CDD" id="cd07557">
    <property type="entry name" value="trimeric_dUTPase"/>
    <property type="match status" value="1"/>
</dbReference>
<dbReference type="InterPro" id="IPR008181">
    <property type="entry name" value="dUTPase"/>
</dbReference>
<feature type="domain" description="dUTPase-like" evidence="6">
    <location>
        <begin position="126"/>
        <end position="171"/>
    </location>
</feature>
<reference evidence="7" key="1">
    <citation type="submission" date="2020-12" db="EMBL/GenBank/DDBJ databases">
        <authorList>
            <person name="Huq M.A."/>
        </authorList>
    </citation>
    <scope>NUCLEOTIDE SEQUENCE</scope>
    <source>
        <strain evidence="7">MAHUQ-46</strain>
    </source>
</reference>
<proteinExistence type="inferred from homology"/>
<evidence type="ECO:0000259" key="6">
    <source>
        <dbReference type="Pfam" id="PF00692"/>
    </source>
</evidence>
<dbReference type="InterPro" id="IPR036157">
    <property type="entry name" value="dUTPase-like_sf"/>
</dbReference>
<evidence type="ECO:0000256" key="1">
    <source>
        <dbReference type="ARBA" id="ARBA00006581"/>
    </source>
</evidence>
<evidence type="ECO:0000256" key="5">
    <source>
        <dbReference type="ARBA" id="ARBA00047686"/>
    </source>
</evidence>
<name>A0A934JCB3_9BACL</name>
<dbReference type="EC" id="3.6.1.23" evidence="2"/>
<dbReference type="GO" id="GO:0046081">
    <property type="term" value="P:dUTP catabolic process"/>
    <property type="evidence" value="ECO:0007669"/>
    <property type="project" value="InterPro"/>
</dbReference>
<dbReference type="InterPro" id="IPR029054">
    <property type="entry name" value="dUTPase-like"/>
</dbReference>
<evidence type="ECO:0000256" key="2">
    <source>
        <dbReference type="ARBA" id="ARBA00012379"/>
    </source>
</evidence>
<organism evidence="7 8">
    <name type="scientific">Paenibacillus roseus</name>
    <dbReference type="NCBI Taxonomy" id="2798579"/>
    <lineage>
        <taxon>Bacteria</taxon>
        <taxon>Bacillati</taxon>
        <taxon>Bacillota</taxon>
        <taxon>Bacilli</taxon>
        <taxon>Bacillales</taxon>
        <taxon>Paenibacillaceae</taxon>
        <taxon>Paenibacillus</taxon>
    </lineage>
</organism>